<dbReference type="EMBL" id="CAXDID020000003">
    <property type="protein sequence ID" value="CAL5972082.1"/>
    <property type="molecule type" value="Genomic_DNA"/>
</dbReference>
<gene>
    <name evidence="1" type="ORF">HINF_LOCUS14815</name>
    <name evidence="2" type="ORF">HINF_LOCUS1727</name>
</gene>
<protein>
    <submittedName>
        <fullName evidence="2">Hypothetical_protein</fullName>
    </submittedName>
</protein>
<dbReference type="AlphaFoldDB" id="A0AA86NVW0"/>
<evidence type="ECO:0000313" key="3">
    <source>
        <dbReference type="Proteomes" id="UP001642409"/>
    </source>
</evidence>
<dbReference type="Proteomes" id="UP001642409">
    <property type="component" value="Unassembled WGS sequence"/>
</dbReference>
<dbReference type="EMBL" id="CATOUU010000380">
    <property type="protein sequence ID" value="CAI9927170.1"/>
    <property type="molecule type" value="Genomic_DNA"/>
</dbReference>
<evidence type="ECO:0000313" key="1">
    <source>
        <dbReference type="EMBL" id="CAI9927170.1"/>
    </source>
</evidence>
<reference evidence="2 3" key="2">
    <citation type="submission" date="2024-07" db="EMBL/GenBank/DDBJ databases">
        <authorList>
            <person name="Akdeniz Z."/>
        </authorList>
    </citation>
    <scope>NUCLEOTIDE SEQUENCE [LARGE SCALE GENOMIC DNA]</scope>
</reference>
<sequence length="219" mass="25805">MRDRLQKRILEKLKKSLAVEYTNQKLILTFSDDQLDKNLHSSMLLAKVENQDKDTLILALLEQYSQIRSQMSHAVQKLDEYKQVFTQYIQSRELQIDQLFREIQNSQYEIIQNSISNIILILQNSKITVKRLQRVSTAPLNLLFDTKEYLHQTPNYQVILLVATEILRIKLLIIILNSLGSHLIWETVNYRQICLLLPQFGALNYTILLVFQIEYQNIV</sequence>
<keyword evidence="3" id="KW-1185">Reference proteome</keyword>
<proteinExistence type="predicted"/>
<accession>A0AA86NVW0</accession>
<comment type="caution">
    <text evidence="1">The sequence shown here is derived from an EMBL/GenBank/DDBJ whole genome shotgun (WGS) entry which is preliminary data.</text>
</comment>
<reference evidence="1" key="1">
    <citation type="submission" date="2023-06" db="EMBL/GenBank/DDBJ databases">
        <authorList>
            <person name="Kurt Z."/>
        </authorList>
    </citation>
    <scope>NUCLEOTIDE SEQUENCE</scope>
</reference>
<name>A0AA86NVW0_9EUKA</name>
<evidence type="ECO:0000313" key="2">
    <source>
        <dbReference type="EMBL" id="CAL5972082.1"/>
    </source>
</evidence>
<organism evidence="1">
    <name type="scientific">Hexamita inflata</name>
    <dbReference type="NCBI Taxonomy" id="28002"/>
    <lineage>
        <taxon>Eukaryota</taxon>
        <taxon>Metamonada</taxon>
        <taxon>Diplomonadida</taxon>
        <taxon>Hexamitidae</taxon>
        <taxon>Hexamitinae</taxon>
        <taxon>Hexamita</taxon>
    </lineage>
</organism>